<dbReference type="SUPFAM" id="SSF53098">
    <property type="entry name" value="Ribonuclease H-like"/>
    <property type="match status" value="1"/>
</dbReference>
<evidence type="ECO:0000313" key="3">
    <source>
        <dbReference type="Proteomes" id="UP000198362"/>
    </source>
</evidence>
<dbReference type="EMBL" id="FZPH01000043">
    <property type="protein sequence ID" value="SNT66331.1"/>
    <property type="molecule type" value="Genomic_DNA"/>
</dbReference>
<organism evidence="2 3">
    <name type="scientific">Asanoa hainanensis</name>
    <dbReference type="NCBI Taxonomy" id="560556"/>
    <lineage>
        <taxon>Bacteria</taxon>
        <taxon>Bacillati</taxon>
        <taxon>Actinomycetota</taxon>
        <taxon>Actinomycetes</taxon>
        <taxon>Micromonosporales</taxon>
        <taxon>Micromonosporaceae</taxon>
        <taxon>Asanoa</taxon>
    </lineage>
</organism>
<dbReference type="AlphaFoldDB" id="A0A239PGY0"/>
<dbReference type="NCBIfam" id="NF033540">
    <property type="entry name" value="transpos_IS701"/>
    <property type="match status" value="1"/>
</dbReference>
<dbReference type="InterPro" id="IPR039365">
    <property type="entry name" value="IS701-like"/>
</dbReference>
<proteinExistence type="predicted"/>
<dbReference type="InterPro" id="IPR038721">
    <property type="entry name" value="IS701-like_DDE_dom"/>
</dbReference>
<dbReference type="PANTHER" id="PTHR33627:SF1">
    <property type="entry name" value="TRANSPOSASE"/>
    <property type="match status" value="1"/>
</dbReference>
<sequence>MCGLAAGLDRRNGWTIAEHAGEVSPDGMQRLLRRAEFDVDGVRDDVRELVVGHLGDPDAVLVIDDTGFLKKGRRSAGVQRQYSGTAGRTENCQIGVFMAYVSATCHALIDRDLYLPQSWIDDRARCRQAGIPDAAQFATKPRIAIAMLQRAIEGGVPFGWVAADEVYGQVPYLRTWLEDKRIPYVLATRRDDTVSGRDWREVVCVQDLATLPAAKWKRISCGAGAHGQRFYDWARLPVRPEWRHGFGHWVMARRSISDPTDIAYYLCYAPARTTLTRLARTAGRRWPVEECFQQAKNEAGLDQYQARDWRAWYAHITLSMATHALLVVAKSLATQANPASRRTC</sequence>
<dbReference type="InterPro" id="IPR012337">
    <property type="entry name" value="RNaseH-like_sf"/>
</dbReference>
<evidence type="ECO:0000259" key="1">
    <source>
        <dbReference type="Pfam" id="PF13546"/>
    </source>
</evidence>
<reference evidence="2 3" key="1">
    <citation type="submission" date="2017-06" db="EMBL/GenBank/DDBJ databases">
        <authorList>
            <person name="Kim H.J."/>
            <person name="Triplett B.A."/>
        </authorList>
    </citation>
    <scope>NUCLEOTIDE SEQUENCE [LARGE SCALE GENOMIC DNA]</scope>
    <source>
        <strain evidence="2 3">CGMCC 4.5593</strain>
    </source>
</reference>
<gene>
    <name evidence="2" type="ORF">SAMN05421812_1432</name>
</gene>
<dbReference type="Pfam" id="PF13546">
    <property type="entry name" value="DDE_5"/>
    <property type="match status" value="1"/>
</dbReference>
<protein>
    <submittedName>
        <fullName evidence="2">SRSO17 transposase</fullName>
    </submittedName>
</protein>
<dbReference type="Proteomes" id="UP000198362">
    <property type="component" value="Unassembled WGS sequence"/>
</dbReference>
<accession>A0A239PGY0</accession>
<keyword evidence="3" id="KW-1185">Reference proteome</keyword>
<dbReference type="PANTHER" id="PTHR33627">
    <property type="entry name" value="TRANSPOSASE"/>
    <property type="match status" value="1"/>
</dbReference>
<evidence type="ECO:0000313" key="2">
    <source>
        <dbReference type="EMBL" id="SNT66331.1"/>
    </source>
</evidence>
<name>A0A239PGY0_9ACTN</name>
<feature type="domain" description="Transposase IS701-like DDE" evidence="1">
    <location>
        <begin position="3"/>
        <end position="194"/>
    </location>
</feature>